<reference evidence="7 8" key="1">
    <citation type="submission" date="2020-08" db="EMBL/GenBank/DDBJ databases">
        <title>Plant Genome Project.</title>
        <authorList>
            <person name="Zhang R.-G."/>
        </authorList>
    </citation>
    <scope>NUCLEOTIDE SEQUENCE [LARGE SCALE GENOMIC DNA]</scope>
    <source>
        <tissue evidence="7">Rhizome</tissue>
    </source>
</reference>
<dbReference type="GO" id="GO:0003677">
    <property type="term" value="F:DNA binding"/>
    <property type="evidence" value="ECO:0007669"/>
    <property type="project" value="UniProtKB-KW"/>
</dbReference>
<evidence type="ECO:0000313" key="8">
    <source>
        <dbReference type="Proteomes" id="UP000734854"/>
    </source>
</evidence>
<name>A0A8J5GG33_ZINOF</name>
<gene>
    <name evidence="7" type="ORF">ZIOFF_038182</name>
</gene>
<keyword evidence="4" id="KW-0804">Transcription</keyword>
<keyword evidence="5" id="KW-0539">Nucleus</keyword>
<sequence>MENKKIVVTFSNVSDCYKTGLLRYFPAISQPEGLPLKVKDANGKDWVFQFRFWPNNNSRMYVWEGVTPCIQAMQLHLVIQDSQTLKSGNDFSSPPEADCKITAKHLKGSMETRNLASTGTSRRKGGNLGSKNKRLRIDNEDSMELKLTWEEAQQLLCPSPNCVPDIVLVEGHEFEEYEVEQLTAKPYYIELIIPELQLALVLKLLWINKLLAVELIRNVTYQCVFLADVADHDRKHQYLESVHTLLLTKSVRTLNGLNVKIAQNGVDCLWMHSFHLDGPVLTIHGILKEFIDNYSLLIGNLIQDDNFAGAYYNSSDLPSKEDGVEYMMSSCSAAQELSLEQLAELIPSKTDFEISVQKHIANIHWSIVVFCLLNIQPPSGKGPKHKQTCTCNVCLTVKRRFRTLMLRREKRKSEKDAETSVKHQKKQPNLLLEKTQVGNKPSKTSTLVVNNSPTKPISKEGISDVALESKRLSPQIDLNIQPERRKSHRQNLRMAA</sequence>
<evidence type="ECO:0000256" key="3">
    <source>
        <dbReference type="ARBA" id="ARBA00023125"/>
    </source>
</evidence>
<evidence type="ECO:0000256" key="5">
    <source>
        <dbReference type="ARBA" id="ARBA00023242"/>
    </source>
</evidence>
<organism evidence="7 8">
    <name type="scientific">Zingiber officinale</name>
    <name type="common">Ginger</name>
    <name type="synonym">Amomum zingiber</name>
    <dbReference type="NCBI Taxonomy" id="94328"/>
    <lineage>
        <taxon>Eukaryota</taxon>
        <taxon>Viridiplantae</taxon>
        <taxon>Streptophyta</taxon>
        <taxon>Embryophyta</taxon>
        <taxon>Tracheophyta</taxon>
        <taxon>Spermatophyta</taxon>
        <taxon>Magnoliopsida</taxon>
        <taxon>Liliopsida</taxon>
        <taxon>Zingiberales</taxon>
        <taxon>Zingiberaceae</taxon>
        <taxon>Zingiber</taxon>
    </lineage>
</organism>
<keyword evidence="8" id="KW-1185">Reference proteome</keyword>
<comment type="subcellular location">
    <subcellularLocation>
        <location evidence="1">Nucleus</location>
    </subcellularLocation>
</comment>
<evidence type="ECO:0000256" key="6">
    <source>
        <dbReference type="SAM" id="MobiDB-lite"/>
    </source>
</evidence>
<feature type="compositionally biased region" description="Polar residues" evidence="6">
    <location>
        <begin position="436"/>
        <end position="455"/>
    </location>
</feature>
<keyword evidence="3" id="KW-0238">DNA-binding</keyword>
<dbReference type="Proteomes" id="UP000734854">
    <property type="component" value="Unassembled WGS sequence"/>
</dbReference>
<feature type="compositionally biased region" description="Basic and acidic residues" evidence="6">
    <location>
        <begin position="411"/>
        <end position="421"/>
    </location>
</feature>
<accession>A0A8J5GG33</accession>
<evidence type="ECO:0000256" key="2">
    <source>
        <dbReference type="ARBA" id="ARBA00023015"/>
    </source>
</evidence>
<feature type="region of interest" description="Disordered" evidence="6">
    <location>
        <begin position="409"/>
        <end position="468"/>
    </location>
</feature>
<dbReference type="GO" id="GO:0005634">
    <property type="term" value="C:nucleus"/>
    <property type="evidence" value="ECO:0007669"/>
    <property type="project" value="UniProtKB-SubCell"/>
</dbReference>
<dbReference type="PANTHER" id="PTHR46245:SF10">
    <property type="entry name" value="B3 DOMAIN-CONTAINING TRANSCRIPTION FACTOR VAL3"/>
    <property type="match status" value="1"/>
</dbReference>
<proteinExistence type="predicted"/>
<dbReference type="PANTHER" id="PTHR46245">
    <property type="entry name" value="B3 DOMAIN-CONTAINING PROTEIN OS07G0563300"/>
    <property type="match status" value="1"/>
</dbReference>
<dbReference type="AlphaFoldDB" id="A0A8J5GG33"/>
<keyword evidence="2" id="KW-0805">Transcription regulation</keyword>
<dbReference type="EMBL" id="JACMSC010000010">
    <property type="protein sequence ID" value="KAG6505816.1"/>
    <property type="molecule type" value="Genomic_DNA"/>
</dbReference>
<comment type="caution">
    <text evidence="7">The sequence shown here is derived from an EMBL/GenBank/DDBJ whole genome shotgun (WGS) entry which is preliminary data.</text>
</comment>
<dbReference type="InterPro" id="IPR015300">
    <property type="entry name" value="DNA-bd_pseudobarrel_sf"/>
</dbReference>
<protein>
    <submittedName>
        <fullName evidence="7">Uncharacterized protein</fullName>
    </submittedName>
</protein>
<dbReference type="Gene3D" id="2.40.330.10">
    <property type="entry name" value="DNA-binding pseudobarrel domain"/>
    <property type="match status" value="1"/>
</dbReference>
<evidence type="ECO:0000256" key="4">
    <source>
        <dbReference type="ARBA" id="ARBA00023163"/>
    </source>
</evidence>
<evidence type="ECO:0000313" key="7">
    <source>
        <dbReference type="EMBL" id="KAG6505816.1"/>
    </source>
</evidence>
<feature type="compositionally biased region" description="Basic and acidic residues" evidence="6">
    <location>
        <begin position="457"/>
        <end position="468"/>
    </location>
</feature>
<evidence type="ECO:0000256" key="1">
    <source>
        <dbReference type="ARBA" id="ARBA00004123"/>
    </source>
</evidence>